<gene>
    <name evidence="2" type="ORF">FisN_28Hu079</name>
</gene>
<protein>
    <submittedName>
        <fullName evidence="2">Uncharacterized protein</fullName>
    </submittedName>
</protein>
<keyword evidence="3" id="KW-1185">Reference proteome</keyword>
<accession>A0A1Z5KHB2</accession>
<keyword evidence="1" id="KW-0732">Signal</keyword>
<reference evidence="2 3" key="1">
    <citation type="journal article" date="2015" name="Plant Cell">
        <title>Oil accumulation by the oleaginous diatom Fistulifera solaris as revealed by the genome and transcriptome.</title>
        <authorList>
            <person name="Tanaka T."/>
            <person name="Maeda Y."/>
            <person name="Veluchamy A."/>
            <person name="Tanaka M."/>
            <person name="Abida H."/>
            <person name="Marechal E."/>
            <person name="Bowler C."/>
            <person name="Muto M."/>
            <person name="Sunaga Y."/>
            <person name="Tanaka M."/>
            <person name="Yoshino T."/>
            <person name="Taniguchi T."/>
            <person name="Fukuda Y."/>
            <person name="Nemoto M."/>
            <person name="Matsumoto M."/>
            <person name="Wong P.S."/>
            <person name="Aburatani S."/>
            <person name="Fujibuchi W."/>
        </authorList>
    </citation>
    <scope>NUCLEOTIDE SEQUENCE [LARGE SCALE GENOMIC DNA]</scope>
    <source>
        <strain evidence="2 3">JPCC DA0580</strain>
    </source>
</reference>
<evidence type="ECO:0000313" key="3">
    <source>
        <dbReference type="Proteomes" id="UP000198406"/>
    </source>
</evidence>
<feature type="chain" id="PRO_5012080190" evidence="1">
    <location>
        <begin position="18"/>
        <end position="66"/>
    </location>
</feature>
<dbReference type="AlphaFoldDB" id="A0A1Z5KHB2"/>
<sequence>MKFFSIFLATLISQATASPDGASACPAGAAAPGGSHLDTMPGLVGELSEGNYVVSEGARRRRRKIG</sequence>
<evidence type="ECO:0000256" key="1">
    <source>
        <dbReference type="SAM" id="SignalP"/>
    </source>
</evidence>
<proteinExistence type="predicted"/>
<dbReference type="Proteomes" id="UP000198406">
    <property type="component" value="Unassembled WGS sequence"/>
</dbReference>
<comment type="caution">
    <text evidence="2">The sequence shown here is derived from an EMBL/GenBank/DDBJ whole genome shotgun (WGS) entry which is preliminary data.</text>
</comment>
<name>A0A1Z5KHB2_FISSO</name>
<organism evidence="2 3">
    <name type="scientific">Fistulifera solaris</name>
    <name type="common">Oleaginous diatom</name>
    <dbReference type="NCBI Taxonomy" id="1519565"/>
    <lineage>
        <taxon>Eukaryota</taxon>
        <taxon>Sar</taxon>
        <taxon>Stramenopiles</taxon>
        <taxon>Ochrophyta</taxon>
        <taxon>Bacillariophyta</taxon>
        <taxon>Bacillariophyceae</taxon>
        <taxon>Bacillariophycidae</taxon>
        <taxon>Naviculales</taxon>
        <taxon>Naviculaceae</taxon>
        <taxon>Fistulifera</taxon>
    </lineage>
</organism>
<feature type="signal peptide" evidence="1">
    <location>
        <begin position="1"/>
        <end position="17"/>
    </location>
</feature>
<dbReference type="InParanoid" id="A0A1Z5KHB2"/>
<evidence type="ECO:0000313" key="2">
    <source>
        <dbReference type="EMBL" id="GAX25607.1"/>
    </source>
</evidence>
<dbReference type="EMBL" id="BDSP01000228">
    <property type="protein sequence ID" value="GAX25607.1"/>
    <property type="molecule type" value="Genomic_DNA"/>
</dbReference>